<reference evidence="1 2" key="1">
    <citation type="submission" date="2018-08" db="EMBL/GenBank/DDBJ databases">
        <title>Genomic Encyclopedia of Type Strains, Phase IV (KMG-IV): sequencing the most valuable type-strain genomes for metagenomic binning, comparative biology and taxonomic classification.</title>
        <authorList>
            <person name="Goeker M."/>
        </authorList>
    </citation>
    <scope>NUCLEOTIDE SEQUENCE [LARGE SCALE GENOMIC DNA]</scope>
    <source>
        <strain evidence="1 2">DSM 17274</strain>
    </source>
</reference>
<sequence>MNKLIDDVHVKYLGMSTEIFDFIKREAIEKYYEMSKFDVIVVLYEMNDDAGIEDLHVIIDGVEISITGHNFDGTDDLQTYIATHFEALRKMAILN</sequence>
<keyword evidence="2" id="KW-1185">Reference proteome</keyword>
<proteinExistence type="predicted"/>
<evidence type="ECO:0000313" key="2">
    <source>
        <dbReference type="Proteomes" id="UP000257076"/>
    </source>
</evidence>
<protein>
    <submittedName>
        <fullName evidence="1">Uncharacterized protein</fullName>
    </submittedName>
</protein>
<dbReference type="Proteomes" id="UP000257076">
    <property type="component" value="Unassembled WGS sequence"/>
</dbReference>
<comment type="caution">
    <text evidence="1">The sequence shown here is derived from an EMBL/GenBank/DDBJ whole genome shotgun (WGS) entry which is preliminary data.</text>
</comment>
<name>A0A3E0AVK1_9STAP</name>
<organism evidence="1 2">
    <name type="scientific">Jeotgalicoccus halotolerans</name>
    <dbReference type="NCBI Taxonomy" id="157227"/>
    <lineage>
        <taxon>Bacteria</taxon>
        <taxon>Bacillati</taxon>
        <taxon>Bacillota</taxon>
        <taxon>Bacilli</taxon>
        <taxon>Bacillales</taxon>
        <taxon>Staphylococcaceae</taxon>
        <taxon>Jeotgalicoccus</taxon>
    </lineage>
</organism>
<evidence type="ECO:0000313" key="1">
    <source>
        <dbReference type="EMBL" id="REG23790.1"/>
    </source>
</evidence>
<accession>A0A3E0AVK1</accession>
<dbReference type="EMBL" id="QUMW01000012">
    <property type="protein sequence ID" value="REG23790.1"/>
    <property type="molecule type" value="Genomic_DNA"/>
</dbReference>
<dbReference type="RefSeq" id="WP_115885336.1">
    <property type="nucleotide sequence ID" value="NZ_CBCSHX010000006.1"/>
</dbReference>
<dbReference type="AlphaFoldDB" id="A0A3E0AVK1"/>
<gene>
    <name evidence="1" type="ORF">DFR63_1537</name>
</gene>